<dbReference type="AlphaFoldDB" id="A0A840BXS1"/>
<dbReference type="Proteomes" id="UP000577362">
    <property type="component" value="Unassembled WGS sequence"/>
</dbReference>
<name>A0A840BXS1_9HYPH</name>
<protein>
    <submittedName>
        <fullName evidence="1">Uncharacterized protein</fullName>
    </submittedName>
</protein>
<dbReference type="EMBL" id="JACIEN010000002">
    <property type="protein sequence ID" value="MBB4017343.1"/>
    <property type="molecule type" value="Genomic_DNA"/>
</dbReference>
<keyword evidence="2" id="KW-1185">Reference proteome</keyword>
<dbReference type="RefSeq" id="WP_183316700.1">
    <property type="nucleotide sequence ID" value="NZ_JACIEN010000002.1"/>
</dbReference>
<gene>
    <name evidence="1" type="ORF">GGR16_002372</name>
</gene>
<comment type="caution">
    <text evidence="1">The sequence shown here is derived from an EMBL/GenBank/DDBJ whole genome shotgun (WGS) entry which is preliminary data.</text>
</comment>
<evidence type="ECO:0000313" key="2">
    <source>
        <dbReference type="Proteomes" id="UP000577362"/>
    </source>
</evidence>
<accession>A0A840BXS1</accession>
<proteinExistence type="predicted"/>
<evidence type="ECO:0000313" key="1">
    <source>
        <dbReference type="EMBL" id="MBB4017343.1"/>
    </source>
</evidence>
<sequence length="80" mass="9090">MTRHHRPRRERPLDIRRLNIAAMAANLIADEADLDDEGDVLRALMGRGYGPELIDQNIDEAISEARSLQRLRVDAERISA</sequence>
<organism evidence="1 2">
    <name type="scientific">Chelatococcus caeni</name>
    <dbReference type="NCBI Taxonomy" id="1348468"/>
    <lineage>
        <taxon>Bacteria</taxon>
        <taxon>Pseudomonadati</taxon>
        <taxon>Pseudomonadota</taxon>
        <taxon>Alphaproteobacteria</taxon>
        <taxon>Hyphomicrobiales</taxon>
        <taxon>Chelatococcaceae</taxon>
        <taxon>Chelatococcus</taxon>
    </lineage>
</organism>
<reference evidence="1 2" key="1">
    <citation type="submission" date="2020-08" db="EMBL/GenBank/DDBJ databases">
        <title>Genomic Encyclopedia of Type Strains, Phase IV (KMG-IV): sequencing the most valuable type-strain genomes for metagenomic binning, comparative biology and taxonomic classification.</title>
        <authorList>
            <person name="Goeker M."/>
        </authorList>
    </citation>
    <scope>NUCLEOTIDE SEQUENCE [LARGE SCALE GENOMIC DNA]</scope>
    <source>
        <strain evidence="1 2">DSM 103737</strain>
    </source>
</reference>